<evidence type="ECO:0000256" key="1">
    <source>
        <dbReference type="SAM" id="MobiDB-lite"/>
    </source>
</evidence>
<dbReference type="KEGG" id="pfj:MYCFIDRAFT_82869"/>
<dbReference type="AlphaFoldDB" id="M3A0W7"/>
<evidence type="ECO:0000313" key="3">
    <source>
        <dbReference type="Proteomes" id="UP000016932"/>
    </source>
</evidence>
<dbReference type="HOGENOM" id="CLU_783305_0_0_1"/>
<reference evidence="2 3" key="1">
    <citation type="journal article" date="2012" name="PLoS Pathog.">
        <title>Diverse lifestyles and strategies of plant pathogenesis encoded in the genomes of eighteen Dothideomycetes fungi.</title>
        <authorList>
            <person name="Ohm R.A."/>
            <person name="Feau N."/>
            <person name="Henrissat B."/>
            <person name="Schoch C.L."/>
            <person name="Horwitz B.A."/>
            <person name="Barry K.W."/>
            <person name="Condon B.J."/>
            <person name="Copeland A.C."/>
            <person name="Dhillon B."/>
            <person name="Glaser F."/>
            <person name="Hesse C.N."/>
            <person name="Kosti I."/>
            <person name="LaButti K."/>
            <person name="Lindquist E.A."/>
            <person name="Lucas S."/>
            <person name="Salamov A.A."/>
            <person name="Bradshaw R.E."/>
            <person name="Ciuffetti L."/>
            <person name="Hamelin R.C."/>
            <person name="Kema G.H.J."/>
            <person name="Lawrence C."/>
            <person name="Scott J.A."/>
            <person name="Spatafora J.W."/>
            <person name="Turgeon B.G."/>
            <person name="de Wit P.J.G.M."/>
            <person name="Zhong S."/>
            <person name="Goodwin S.B."/>
            <person name="Grigoriev I.V."/>
        </authorList>
    </citation>
    <scope>NUCLEOTIDE SEQUENCE [LARGE SCALE GENOMIC DNA]</scope>
    <source>
        <strain evidence="2 3">CIRAD86</strain>
    </source>
</reference>
<organism evidence="2 3">
    <name type="scientific">Pseudocercospora fijiensis (strain CIRAD86)</name>
    <name type="common">Black leaf streak disease fungus</name>
    <name type="synonym">Mycosphaerella fijiensis</name>
    <dbReference type="NCBI Taxonomy" id="383855"/>
    <lineage>
        <taxon>Eukaryota</taxon>
        <taxon>Fungi</taxon>
        <taxon>Dikarya</taxon>
        <taxon>Ascomycota</taxon>
        <taxon>Pezizomycotina</taxon>
        <taxon>Dothideomycetes</taxon>
        <taxon>Dothideomycetidae</taxon>
        <taxon>Mycosphaerellales</taxon>
        <taxon>Mycosphaerellaceae</taxon>
        <taxon>Pseudocercospora</taxon>
    </lineage>
</organism>
<dbReference type="RefSeq" id="XP_007924351.1">
    <property type="nucleotide sequence ID" value="XM_007926160.1"/>
</dbReference>
<evidence type="ECO:0000313" key="2">
    <source>
        <dbReference type="EMBL" id="EME84779.1"/>
    </source>
</evidence>
<dbReference type="VEuPathDB" id="FungiDB:MYCFIDRAFT_82869"/>
<dbReference type="GeneID" id="19341987"/>
<accession>M3A0W7</accession>
<name>M3A0W7_PSEFD</name>
<dbReference type="Proteomes" id="UP000016932">
    <property type="component" value="Unassembled WGS sequence"/>
</dbReference>
<keyword evidence="3" id="KW-1185">Reference proteome</keyword>
<gene>
    <name evidence="2" type="ORF">MYCFIDRAFT_82869</name>
</gene>
<sequence length="354" mass="39622">MHALLFESHGTLYKYCTPAMGSIGAVLGRLNPFAYRHAGDKGLDEQITYNEAKDTQISTADAKDHPPPAQATGILLEHGDGDLPQHLLPRDRAARLYQETRKSYADLLRSRHSALKTHAEVQISLRRYLQLRSSVRDSQRELCQALKIAQAEGSWARLSDQLCEKSELLEADFGTLEAHVARLQTCQGRLANLEFTVRERENDLFSALESLARAIGVINEPDYGETWFMEGIDGKSRSTESTHLNPLLETYYDKAGDAGLLRDMLVGLDYDYLEAKARRNILLLDQDRALSCSDSHIDQEYRHQRAGIVDELEAATREAEEAKKSCLDAGLQPEPSQCSLPERDLVAKESRAAL</sequence>
<feature type="region of interest" description="Disordered" evidence="1">
    <location>
        <begin position="323"/>
        <end position="343"/>
    </location>
</feature>
<dbReference type="OrthoDB" id="3650368at2759"/>
<dbReference type="EMBL" id="KB446557">
    <property type="protein sequence ID" value="EME84779.1"/>
    <property type="molecule type" value="Genomic_DNA"/>
</dbReference>
<proteinExistence type="predicted"/>
<protein>
    <submittedName>
        <fullName evidence="2">Uncharacterized protein</fullName>
    </submittedName>
</protein>